<feature type="chain" id="PRO_5047147154" evidence="7">
    <location>
        <begin position="28"/>
        <end position="698"/>
    </location>
</feature>
<keyword evidence="2" id="KW-1003">Cell membrane</keyword>
<evidence type="ECO:0000256" key="4">
    <source>
        <dbReference type="ARBA" id="ARBA00022989"/>
    </source>
</evidence>
<feature type="transmembrane region" description="Helical" evidence="6">
    <location>
        <begin position="656"/>
        <end position="677"/>
    </location>
</feature>
<evidence type="ECO:0000256" key="6">
    <source>
        <dbReference type="SAM" id="Phobius"/>
    </source>
</evidence>
<organism evidence="8 9">
    <name type="scientific">Paenibacillus septentrionalis</name>
    <dbReference type="NCBI Taxonomy" id="429342"/>
    <lineage>
        <taxon>Bacteria</taxon>
        <taxon>Bacillati</taxon>
        <taxon>Bacillota</taxon>
        <taxon>Bacilli</taxon>
        <taxon>Bacillales</taxon>
        <taxon>Paenibacillaceae</taxon>
        <taxon>Paenibacillus</taxon>
    </lineage>
</organism>
<evidence type="ECO:0000256" key="3">
    <source>
        <dbReference type="ARBA" id="ARBA00022692"/>
    </source>
</evidence>
<keyword evidence="5 6" id="KW-0472">Membrane</keyword>
<gene>
    <name evidence="8" type="ORF">ACFP56_05580</name>
</gene>
<keyword evidence="9" id="KW-1185">Reference proteome</keyword>
<accession>A0ABW1V2K5</accession>
<comment type="subcellular location">
    <subcellularLocation>
        <location evidence="1">Cell membrane</location>
        <topology evidence="1">Single-pass membrane protein</topology>
    </subcellularLocation>
</comment>
<evidence type="ECO:0000256" key="7">
    <source>
        <dbReference type="SAM" id="SignalP"/>
    </source>
</evidence>
<reference evidence="9" key="1">
    <citation type="journal article" date="2019" name="Int. J. Syst. Evol. Microbiol.">
        <title>The Global Catalogue of Microorganisms (GCM) 10K type strain sequencing project: providing services to taxonomists for standard genome sequencing and annotation.</title>
        <authorList>
            <consortium name="The Broad Institute Genomics Platform"/>
            <consortium name="The Broad Institute Genome Sequencing Center for Infectious Disease"/>
            <person name="Wu L."/>
            <person name="Ma J."/>
        </authorList>
    </citation>
    <scope>NUCLEOTIDE SEQUENCE [LARGE SCALE GENOMIC DNA]</scope>
    <source>
        <strain evidence="9">PCU 280</strain>
    </source>
</reference>
<dbReference type="PANTHER" id="PTHR39083">
    <property type="entry name" value="CYCLIC DI-GMP-BINDING PROTEIN"/>
    <property type="match status" value="1"/>
</dbReference>
<dbReference type="Proteomes" id="UP001596233">
    <property type="component" value="Unassembled WGS sequence"/>
</dbReference>
<comment type="caution">
    <text evidence="8">The sequence shown here is derived from an EMBL/GenBank/DDBJ whole genome shotgun (WGS) entry which is preliminary data.</text>
</comment>
<protein>
    <submittedName>
        <fullName evidence="8">Cellulose biosynthesis cyclic di-GMP-binding regulatory protein BcsB</fullName>
    </submittedName>
</protein>
<keyword evidence="3 6" id="KW-0812">Transmembrane</keyword>
<evidence type="ECO:0000313" key="9">
    <source>
        <dbReference type="Proteomes" id="UP001596233"/>
    </source>
</evidence>
<evidence type="ECO:0000256" key="1">
    <source>
        <dbReference type="ARBA" id="ARBA00004162"/>
    </source>
</evidence>
<evidence type="ECO:0000313" key="8">
    <source>
        <dbReference type="EMBL" id="MFC6332086.1"/>
    </source>
</evidence>
<sequence>MMNKKWLVLGVILFCLIMGNTTERANAEEGSLETYTRQFSPVALSGYETANYQYFELEDYWNVEEAALYLEYNFSSLLNVEKSSITLSINGTPFHSFRPSEEHSKGISISIPSHLLVSGINTVMIEGKRTSSTDEGLYNVCDVTENDNNWMTINDSSSVTVSYASAPMKQSINQFFERFIGLDTVKSVDHAVVVNKNSSSAELESAIYGVAGLAKAKSDGSLPVPLLPEGDEKIAEKQVVIYVGMYNELPERIKTALGQVDVQQRALLKLIELEQQHILVVTSQNEEMLVKAGKYVANQELMEQTATNEKWIDADTDVLTPAVNVSRIITLTETGDRLMGPAHQEKSYFVSLPANQSIAEASKIRIDMRYAQNLNFNRSLVTVLINNKPIGSKRLSEVMANQDVLELSIPKNLDVNGNFTVTVAFDLEIEEMYCVSHDHVPWAYIDSSSMLQLNTVDRHDLLFNYYPSNFMHGGGFNSIAIVVPEQLTATDYTVLSNVFHLLGRYAQTNHGDVKVYSDNVDVSMLKNKQLIVLGSFSNNALIRQVNDKLYFRYAANGESFISNEKKSIEYEYGKKIGTLQLLPSPYSDGFGMLVISGAEPRYYELASKLVVSEDKLWQLYGDSIITDLDGQVSAYRFKEQHAQAAPILNLTERKDVLTFVLSAMVTMSVAIVALLLLTRKYWRKRRKSNETISKQLYI</sequence>
<dbReference type="RefSeq" id="WP_379232080.1">
    <property type="nucleotide sequence ID" value="NZ_JBHSTE010000002.1"/>
</dbReference>
<keyword evidence="7" id="KW-0732">Signal</keyword>
<dbReference type="PANTHER" id="PTHR39083:SF1">
    <property type="entry name" value="CYCLIC DI-GMP-BINDING PROTEIN"/>
    <property type="match status" value="1"/>
</dbReference>
<evidence type="ECO:0000256" key="5">
    <source>
        <dbReference type="ARBA" id="ARBA00023136"/>
    </source>
</evidence>
<keyword evidence="4 6" id="KW-1133">Transmembrane helix</keyword>
<dbReference type="EMBL" id="JBHSTE010000002">
    <property type="protein sequence ID" value="MFC6332086.1"/>
    <property type="molecule type" value="Genomic_DNA"/>
</dbReference>
<dbReference type="InterPro" id="IPR018513">
    <property type="entry name" value="Cell_synthase_bac"/>
</dbReference>
<dbReference type="Gene3D" id="2.60.120.260">
    <property type="entry name" value="Galactose-binding domain-like"/>
    <property type="match status" value="2"/>
</dbReference>
<feature type="signal peptide" evidence="7">
    <location>
        <begin position="1"/>
        <end position="27"/>
    </location>
</feature>
<name>A0ABW1V2K5_9BACL</name>
<proteinExistence type="predicted"/>
<evidence type="ECO:0000256" key="2">
    <source>
        <dbReference type="ARBA" id="ARBA00022475"/>
    </source>
</evidence>
<dbReference type="Pfam" id="PF03170">
    <property type="entry name" value="BcsB"/>
    <property type="match status" value="1"/>
</dbReference>